<evidence type="ECO:0000313" key="1">
    <source>
        <dbReference type="EMBL" id="GCC51925.1"/>
    </source>
</evidence>
<comment type="caution">
    <text evidence="1">The sequence shown here is derived from an EMBL/GenBank/DDBJ whole genome shotgun (WGS) entry which is preliminary data.</text>
</comment>
<accession>A0A401UAL3</accession>
<proteinExistence type="predicted"/>
<organism evidence="1 2">
    <name type="scientific">Chryseotalea sanaruensis</name>
    <dbReference type="NCBI Taxonomy" id="2482724"/>
    <lineage>
        <taxon>Bacteria</taxon>
        <taxon>Pseudomonadati</taxon>
        <taxon>Bacteroidota</taxon>
        <taxon>Cytophagia</taxon>
        <taxon>Cytophagales</taxon>
        <taxon>Chryseotaleaceae</taxon>
        <taxon>Chryseotalea</taxon>
    </lineage>
</organism>
<dbReference type="OrthoDB" id="981969at2"/>
<name>A0A401UAL3_9BACT</name>
<dbReference type="AlphaFoldDB" id="A0A401UAL3"/>
<protein>
    <submittedName>
        <fullName evidence="1">Uncharacterized protein</fullName>
    </submittedName>
</protein>
<reference evidence="1 2" key="1">
    <citation type="submission" date="2018-11" db="EMBL/GenBank/DDBJ databases">
        <title>Chryseotalea sanarue gen. nov., sp., nov., a member of the family Cytophagaceae, isolated from a brackish lake in Hamamatsu Japan.</title>
        <authorList>
            <person name="Maejima Y."/>
            <person name="Iino T."/>
            <person name="Muraguchi Y."/>
            <person name="Fukuda K."/>
            <person name="Ohkuma M."/>
            <person name="Moriuchi R."/>
            <person name="Dohra H."/>
            <person name="Kimbara K."/>
            <person name="Shintani M."/>
        </authorList>
    </citation>
    <scope>NUCLEOTIDE SEQUENCE [LARGE SCALE GENOMIC DNA]</scope>
    <source>
        <strain evidence="1 2">Ys</strain>
    </source>
</reference>
<dbReference type="EMBL" id="BHXQ01000004">
    <property type="protein sequence ID" value="GCC51925.1"/>
    <property type="molecule type" value="Genomic_DNA"/>
</dbReference>
<dbReference type="RefSeq" id="WP_127122588.1">
    <property type="nucleotide sequence ID" value="NZ_BHXQ01000004.1"/>
</dbReference>
<dbReference type="Proteomes" id="UP000288227">
    <property type="component" value="Unassembled WGS sequence"/>
</dbReference>
<sequence length="115" mass="13551">MPIRIKHPIVRIPDNIQLSIYLIKEELKSRKLFHALHEVGIDDCYFQPHLDVLIMESMGLCDSTDETFTRYDEIMDRRSKKIEADNDSIMKQALKVYHELLNKKKKLTKPGKKNP</sequence>
<keyword evidence="2" id="KW-1185">Reference proteome</keyword>
<evidence type="ECO:0000313" key="2">
    <source>
        <dbReference type="Proteomes" id="UP000288227"/>
    </source>
</evidence>
<gene>
    <name evidence="1" type="ORF">SanaruYs_21560</name>
</gene>